<dbReference type="InterPro" id="IPR001650">
    <property type="entry name" value="Helicase_C-like"/>
</dbReference>
<dbReference type="InterPro" id="IPR026490">
    <property type="entry name" value="mRNA_cap_0/1_MeTrfase"/>
</dbReference>
<evidence type="ECO:0000256" key="51">
    <source>
        <dbReference type="ARBA" id="ARBA00023296"/>
    </source>
</evidence>
<dbReference type="Gene3D" id="1.10.8.970">
    <property type="entry name" value="Flavivirus envelope glycoprotein M-like"/>
    <property type="match status" value="1"/>
</dbReference>
<dbReference type="Pfam" id="PF20907">
    <property type="entry name" value="Flav_NS3-hel_C"/>
    <property type="match status" value="1"/>
</dbReference>
<feature type="binding site" evidence="59">
    <location>
        <position position="3255"/>
    </location>
    <ligand>
        <name>Zn(2+)</name>
        <dbReference type="ChEBI" id="CHEBI:29105"/>
        <label>2</label>
    </ligand>
</feature>
<sequence length="3427" mass="380442">MSKKPGGPGKNRVVNMLKRGASRAGPLQALKRMLGELLDGRGPIRFVLALLTFFKFTAISPTKALITRWKTVDKTTALKHLKSFKKDLGNMMNVVNGRGKQKKKGAAHGLMLFAIISAAAALKLSMLNGLVVMSVNVTDAMGPIVLPTSKGNNTCQLRAMDVGTMCEDDITYLCPALEAGNDPEDIDCWCDRAPVYVHYGRCMKTRHQRRSRRSLTVQSHGESTILNKKGAWLDSTKVTRYLTKTETWMIRNPGYVLVAAVIGWMLGSNRSQKIIFVVLLLLVAPAYSFNCLGMGNRDFVEGVSGATWIDVVLEGDSCVTIMSKEKPTLDVRMMKMEASNMAIVREYCYEASVSDISTESRCPTMGEAHNQKRGSDKYVCKSGVVDRGWGNGCGLFGKGSYDTCAKFECKKKAQGRLLQQENIKFEVGIFVHGPTNVENHGNYFAHVASGTASRYTVSPQAPSFTAKMGEYGEVTVDCEPRSGVDLASYYVMSVGNKHWLVHREWFNDLSLPWTGASANTWRNSELLVEFEEAHATKQSVTVLGSQEGSLHQALAGAIPVDVSSETVTLTSGYLKCRLKMEKLALKGTTYGMCAQSFSFAKNPVDTGHGTVVLELTYSGSDGPCKIPITMVTSLNDLEPVGRIVTANPYVAGSTSNTKVLIELEPPFGDSYIVVGRGNKQINYHWHKDGSSLGKAFTTTLKGAQRLAALGDTAWDFGSVGGVFSSVGKAIHQVFGGAFRTLFGGMSWITQGLIGALLLWLGVNTRDRSIALTFLAVGGVLLFLAVNVHADTGCSVDLQRKELKCGNGIFVHNDVEAWRDEYKYYPETPKRLAAIVVHARSIGICGIRSVNRLEHEMWLAVRDEINHILHDNGMDISVVVEKHEGMYKSAPKRLKPSDVELRLGWETWGKSLIFAPKMANNTFVVDGKETLECPTRKRAWNSFEVEDFGFGLVKTKVWLKLRGRNSTDCDTAVMGTAIKGDRAVHSDLSYWIESKKNGTWHLEKAVFGEIRSCTWPTTHTLWSEGVEESEMIIPHTIGGPRSHHNRREGYKTQNQGPWNEEDVTLDFGYCLGTTVTISEHCAKRGPSVRTTTDSGKLVTDWCCRSCTLPPLRYQTKSGCWYGMEIRPTKENENVLVKSTVTAYNGAMIDPFQLGLLVVFLATQEVMRKRWTARLTIPAILMALAILLFGGLTYTDVVRYLILVAAAFAEANSGGDVVHLAMIAAFKIQPVFLAVSFLRETWSNQENLMMMISAAFFQMAATDLQIEVPTVLNALAMAWMTLRALSNTKVSTIVPPLLALLSPAMRTAYLDTYRIILIMIGAMILLKERKASSAKKKGAPLLCLALASTGLFNPLTLMAGLLALDPSRKRSWPASEVFTAIGITFALVGGILECEPHTMAVPMVIAGIMGTAYVISGRHTDMWLEKAADISWELDAEVTGSSPRLDVTLDDDGNFNLIDDPGTPWKLWMMRMACLTVGAFSPWAILPSLFAYWMTIKFTKRSGGILWDTPSPQEFRKGDTTTGVYRIMARGVLGSFQAGAGVMVEGVFHTLWHTTKGSALISGEGKLIPYWGSVKEDRICYGGPWKLDKKWDGETEVQLIAVQPGQPTRNVQTMPGVFKTPHGEIGAVTLDFPTGTSGSPIVNTFGEVIGLYGNGVILGNGTYVSAIVQGEREEEPVPEAYEPSMLRKKQLTVLDLHPGAGKTRRVLPQIIRDAVEKRLRTAVLAPTRVVAAEMAEALRGMPVRYLTPAVERNHTGTEIVDLMCHATLTHRLLSPLKVPNYNLFIMDEAHFTDPASIAARGYIATRVALGEAAAIFMTATPPGVADPFPNSNAPINDIHTEIPERAWSTGFEWITEFGGKTVWFVPSVKSGNEIAQCLIRSGKRVVQLNRKSFDTEYPKCKSGEWDFVITTDISEMGANFKAHRVIDGRRSVKPVIIVDGEEKVVMHGPAPITAASAAQRRGRVGRNPTQTGDEYHYSGGTNEDDSQLAQWTEAKMLLDNIHLPNGLVAQMYGPEQEKCMHMDGEFRLRGEEKRHFLEMLKADIPVWLAHKVAAAGIAYNDRKWCFDGPRNNTILEDSNEIEITTKTGERKILRPRWSDARVYSDHQALRSFKEFAAGKRSALGFVDIVGKMPQHFATKTTEAMDTMYMLFTAEKGGRAHRAALEELPEALQTIALITMLVLMSGGVMFLLIQRRGIGKIGLSAMTMLTVTIMMWWAGVSGVKISGTLLVSLLMVVVLVPEPEKQRTQTDSHLAMFLVGVMSVLGLVAANEMGMLEKTKSDIVSLLGQRRVESIVSATEGWRLDIRPATSWALYAGTASLLTPLIKHLITTDYISTSLSAVNAQAGTLFTLARGVPFAHFDLSVPLLLVGCWGQVTLPSVVVALVLLVCHYSYLLPGWQAEAMRAAQRRTAAGIMKNAVVDGIVATDIPDLEIPSPMMQKKVGQILLIVVSLMALMISPGVKSMREAGMLISATMVTLWGNSASSVWNTTVAVDLCHVMREGWLATISMAWTLMKNLEKPKLKRGEARGLTMGEKWKERLNQLNREDFFRYRKEAITEVDRAPARKARRANDITSGKPVSRGTAKLRWMVERGFVKPHGKVVDLGCGRGGWSYYAATLKHVQEVRGYTKGGPGHEEPMLMQSYGWNLVTLKSGVDAYYRPPESSDTLFCDIGESSSSVAVEEARTIRVLECVQGWLELGPTEFCIKVLCPYTPKVIEKLEGLQRKYGGGLVRVPLSRNSTHEMYWVSGATGNLVNSVNMTSQVLTGRFDKRVWVGPKYEEDVDLGSGTRSVSRKAQKPNMEKIKHRIKKLQEEYANTWQEDKNHPYRTWNYHGSYEVKATGSASSLVNGVVRLLSKPWDALTSVTTMAMTDTTPFGQQRVFKEKVDTKAPEPPRGAATVMNEVSNWLWDYLSREKKPRLCTKEEFIKKVNSNAAIGAMFEEQNQWKSANDAVQDPEFWRLVDEERENHLKGECHTCIYNMMGKREKKPGEFGKAKGSRAIWFMWLGARFLEFEALGFLNEDHWMSRENSGGGVEGLGVQKLGYILRELGEMPGGKLYADDTAGWDTRITRADLENEAKIMEKMDEHHKKLAKAIIELTYRHKVVKVMRPGKDGKTLMDVISREDQRGSGQVVTYALNTFTNIVVQLIRMMEAEGILTSTDVENLGKGKLQIVRNWLISFARQRVRKMAVSGDDVVVKSEDERFATALHFLNAMSKIRKDIPEWKASNGWNDWQQVPFCSNHFQELVMKDGRKLVVPCRGQDELVGRARISPGSGFGVKDTACLAKAYAQMWLLLYFHRRDLRLMANAICSAVPINWVPTGRTTWSIHGKGEWMTSEDMLDVWNRVWIEENEHMEDKTPVRSWNEVPYIGKREDIWCGSLIGTRSRATWAENIYAAINQVRAIIGNEEYEDYMPSQRRFEETRVVIDPVF</sequence>
<keyword evidence="14" id="KW-0167">Capsid protein</keyword>
<dbReference type="Pfam" id="PF01728">
    <property type="entry name" value="FtsJ"/>
    <property type="match status" value="1"/>
</dbReference>
<dbReference type="InterPro" id="IPR038345">
    <property type="entry name" value="Flavi_E_Stem/Anchor_dom_sf"/>
</dbReference>
<dbReference type="InterPro" id="IPR000752">
    <property type="entry name" value="Flavi_NS2A"/>
</dbReference>
<dbReference type="InterPro" id="IPR014756">
    <property type="entry name" value="Ig_E-set"/>
</dbReference>
<evidence type="ECO:0000256" key="15">
    <source>
        <dbReference type="ARBA" id="ARBA00022562"/>
    </source>
</evidence>
<dbReference type="Pfam" id="PF00972">
    <property type="entry name" value="Flavi_NS5"/>
    <property type="match status" value="1"/>
</dbReference>
<feature type="disulfide bond" evidence="58">
    <location>
        <begin position="593"/>
        <end position="624"/>
    </location>
</feature>
<comment type="function">
    <text evidence="1">Functions as a signal peptide for NS4B and is required for the interferon antagonism activity of the latter.</text>
</comment>
<evidence type="ECO:0000256" key="41">
    <source>
        <dbReference type="ARBA" id="ARBA00022990"/>
    </source>
</evidence>
<evidence type="ECO:0000256" key="38">
    <source>
        <dbReference type="ARBA" id="ARBA00022884"/>
    </source>
</evidence>
<dbReference type="GO" id="GO:0046872">
    <property type="term" value="F:metal ion binding"/>
    <property type="evidence" value="ECO:0007669"/>
    <property type="project" value="UniProtKB-KW"/>
</dbReference>
<feature type="transmembrane region" description="Helical" evidence="61">
    <location>
        <begin position="248"/>
        <end position="267"/>
    </location>
</feature>
<dbReference type="InterPro" id="IPR036253">
    <property type="entry name" value="Glycoprot_cen/dimer_sf"/>
</dbReference>
<dbReference type="FunFam" id="3.30.70.2840:FF:000001">
    <property type="entry name" value="Genome polyprotein"/>
    <property type="match status" value="1"/>
</dbReference>
<dbReference type="InterPro" id="IPR014001">
    <property type="entry name" value="Helicase_ATP-bd"/>
</dbReference>
<evidence type="ECO:0000313" key="68">
    <source>
        <dbReference type="EMBL" id="AIU94740.1"/>
    </source>
</evidence>
<dbReference type="GO" id="GO:0005576">
    <property type="term" value="C:extracellular region"/>
    <property type="evidence" value="ECO:0007669"/>
    <property type="project" value="UniProtKB-SubCell"/>
</dbReference>
<dbReference type="NCBIfam" id="TIGR04240">
    <property type="entry name" value="flavi_E_stem"/>
    <property type="match status" value="1"/>
</dbReference>
<keyword evidence="24 61" id="KW-0812">Transmembrane</keyword>
<keyword evidence="37" id="KW-1106">Inhibition of host STAT2 by virus</keyword>
<dbReference type="InterPro" id="IPR000487">
    <property type="entry name" value="Flavi_NS2B"/>
</dbReference>
<dbReference type="Pfam" id="PF01002">
    <property type="entry name" value="Flavi_NS2B"/>
    <property type="match status" value="1"/>
</dbReference>
<feature type="domain" description="Helicase C-terminal" evidence="64">
    <location>
        <begin position="1832"/>
        <end position="2013"/>
    </location>
</feature>
<keyword evidence="12" id="KW-0964">Secreted</keyword>
<dbReference type="GO" id="GO:0044167">
    <property type="term" value="C:host cell endoplasmic reticulum membrane"/>
    <property type="evidence" value="ECO:0007669"/>
    <property type="project" value="UniProtKB-SubCell"/>
</dbReference>
<evidence type="ECO:0000256" key="16">
    <source>
        <dbReference type="ARBA" id="ARBA00022581"/>
    </source>
</evidence>
<evidence type="ECO:0000256" key="57">
    <source>
        <dbReference type="PIRSR" id="PIRSR003817-1"/>
    </source>
</evidence>
<feature type="region of interest" description="Disordered" evidence="60">
    <location>
        <begin position="1955"/>
        <end position="1982"/>
    </location>
</feature>
<dbReference type="GO" id="GO:0004252">
    <property type="term" value="F:serine-type endopeptidase activity"/>
    <property type="evidence" value="ECO:0007669"/>
    <property type="project" value="InterPro"/>
</dbReference>
<comment type="catalytic activity">
    <reaction evidence="53">
        <text>Selective hydrolysis of -Xaa-Xaa-|-Yaa- bonds in which each of the Xaa can be either Arg or Lys and Yaa can be either Ser or Ala.</text>
        <dbReference type="EC" id="3.4.21.91"/>
    </reaction>
</comment>
<keyword evidence="18" id="KW-0489">Methyltransferase</keyword>
<dbReference type="InterPro" id="IPR000069">
    <property type="entry name" value="Env_glycoprot_M_flavivir"/>
</dbReference>
<evidence type="ECO:0000256" key="35">
    <source>
        <dbReference type="ARBA" id="ARBA00022844"/>
    </source>
</evidence>
<evidence type="ECO:0000256" key="37">
    <source>
        <dbReference type="ARBA" id="ARBA00022883"/>
    </source>
</evidence>
<dbReference type="Proteomes" id="UP000101677">
    <property type="component" value="Segment"/>
</dbReference>
<feature type="transmembrane region" description="Helical" evidence="61">
    <location>
        <begin position="1173"/>
        <end position="1192"/>
    </location>
</feature>
<dbReference type="InterPro" id="IPR049486">
    <property type="entry name" value="NS3-hel_C_flaviviridae"/>
</dbReference>
<keyword evidence="33 59" id="KW-0862">Zinc</keyword>
<dbReference type="GO" id="GO:0039654">
    <property type="term" value="P:fusion of virus membrane with host endosome membrane"/>
    <property type="evidence" value="ECO:0007669"/>
    <property type="project" value="UniProtKB-KW"/>
</dbReference>
<dbReference type="InterPro" id="IPR026470">
    <property type="entry name" value="Flavi_E_Stem/Anchor_dom"/>
</dbReference>
<dbReference type="RefSeq" id="YP_009126874.1">
    <property type="nucleotide sequence ID" value="NC_026623.1"/>
</dbReference>
<dbReference type="Pfam" id="PF01570">
    <property type="entry name" value="Flavi_propep"/>
    <property type="match status" value="1"/>
</dbReference>
<dbReference type="Pfam" id="PF01349">
    <property type="entry name" value="Flavi_NS4B"/>
    <property type="match status" value="1"/>
</dbReference>
<keyword evidence="34" id="KW-0067">ATP-binding</keyword>
<dbReference type="InterPro" id="IPR038302">
    <property type="entry name" value="Env_glycoprot_M_sf_flavivir"/>
</dbReference>
<dbReference type="GeneID" id="23698136"/>
<evidence type="ECO:0000256" key="11">
    <source>
        <dbReference type="ARBA" id="ARBA00022510"/>
    </source>
</evidence>
<dbReference type="Gene3D" id="3.30.387.10">
    <property type="entry name" value="Viral Envelope Glycoprotein, domain 3"/>
    <property type="match status" value="1"/>
</dbReference>
<dbReference type="Gene3D" id="2.60.98.10">
    <property type="entry name" value="Tick-borne Encephalitis virus Glycoprotein, domain 1"/>
    <property type="match status" value="1"/>
</dbReference>
<keyword evidence="21" id="KW-0645">Protease</keyword>
<feature type="transmembrane region" description="Helical" evidence="61">
    <location>
        <begin position="1336"/>
        <end position="1360"/>
    </location>
</feature>
<dbReference type="InterPro" id="IPR009003">
    <property type="entry name" value="Peptidase_S1_PA"/>
</dbReference>
<keyword evidence="15" id="KW-1048">Host nucleus</keyword>
<dbReference type="GO" id="GO:0042025">
    <property type="term" value="C:host cell nucleus"/>
    <property type="evidence" value="ECO:0007669"/>
    <property type="project" value="UniProtKB-SubCell"/>
</dbReference>
<keyword evidence="23" id="KW-0949">S-adenosyl-L-methionine</keyword>
<keyword evidence="69" id="KW-1185">Reference proteome</keyword>
<evidence type="ECO:0000256" key="34">
    <source>
        <dbReference type="ARBA" id="ARBA00022840"/>
    </source>
</evidence>
<evidence type="ECO:0000256" key="33">
    <source>
        <dbReference type="ARBA" id="ARBA00022833"/>
    </source>
</evidence>
<keyword evidence="38" id="KW-0694">RNA-binding</keyword>
<dbReference type="SUPFAM" id="SSF52540">
    <property type="entry name" value="P-loop containing nucleoside triphosphate hydrolases"/>
    <property type="match status" value="2"/>
</dbReference>
<dbReference type="Pfam" id="PF00869">
    <property type="entry name" value="Flavi_glycoprot"/>
    <property type="match status" value="1"/>
</dbReference>
<evidence type="ECO:0000256" key="60">
    <source>
        <dbReference type="SAM" id="MobiDB-lite"/>
    </source>
</evidence>
<dbReference type="Gene3D" id="2.60.260.50">
    <property type="entry name" value="Flavivirus polyprotein propeptide domain"/>
    <property type="match status" value="1"/>
</dbReference>
<evidence type="ECO:0000256" key="3">
    <source>
        <dbReference type="ARBA" id="ARBA00004153"/>
    </source>
</evidence>
<dbReference type="InterPro" id="IPR011492">
    <property type="entry name" value="Flavi_DEAD"/>
</dbReference>
<dbReference type="GO" id="GO:0004483">
    <property type="term" value="F:methyltransferase cap1 activity"/>
    <property type="evidence" value="ECO:0007669"/>
    <property type="project" value="InterPro"/>
</dbReference>
<feature type="binding site" evidence="59">
    <location>
        <position position="3374"/>
    </location>
    <ligand>
        <name>Zn(2+)</name>
        <dbReference type="ChEBI" id="CHEBI:29105"/>
        <label>2</label>
    </ligand>
</feature>
<evidence type="ECO:0000259" key="63">
    <source>
        <dbReference type="PROSITE" id="PS51192"/>
    </source>
</evidence>
<feature type="disulfide bond" evidence="58">
    <location>
        <begin position="478"/>
        <end position="576"/>
    </location>
</feature>
<feature type="domain" description="MRNA cap 0-1 NS5-type MT" evidence="67">
    <location>
        <begin position="2523"/>
        <end position="2788"/>
    </location>
</feature>
<evidence type="ECO:0000256" key="21">
    <source>
        <dbReference type="ARBA" id="ARBA00022670"/>
    </source>
</evidence>
<dbReference type="InterPro" id="IPR001122">
    <property type="entry name" value="Flavi_capsidC"/>
</dbReference>
<dbReference type="GO" id="GO:0039502">
    <property type="term" value="P:symbiont-mediated suppression of host type I interferon-mediated signaling pathway"/>
    <property type="evidence" value="ECO:0007669"/>
    <property type="project" value="UniProtKB-KW"/>
</dbReference>
<feature type="disulfide bond" evidence="58">
    <location>
        <begin position="291"/>
        <end position="318"/>
    </location>
</feature>
<feature type="disulfide bond" evidence="58">
    <location>
        <begin position="362"/>
        <end position="393"/>
    </location>
</feature>
<keyword evidence="46" id="KW-0325">Glycoprotein</keyword>
<evidence type="ECO:0000256" key="43">
    <source>
        <dbReference type="ARBA" id="ARBA00023050"/>
    </source>
</evidence>
<evidence type="ECO:0000256" key="9">
    <source>
        <dbReference type="ARBA" id="ARBA00022484"/>
    </source>
</evidence>
<dbReference type="PROSITE" id="PS51528">
    <property type="entry name" value="FLAVIVIRUS_NS3PRO"/>
    <property type="match status" value="1"/>
</dbReference>
<evidence type="ECO:0000256" key="50">
    <source>
        <dbReference type="ARBA" id="ARBA00023280"/>
    </source>
</evidence>
<evidence type="ECO:0000256" key="1">
    <source>
        <dbReference type="ARBA" id="ARBA00003504"/>
    </source>
</evidence>
<evidence type="ECO:0000256" key="61">
    <source>
        <dbReference type="SAM" id="Phobius"/>
    </source>
</evidence>
<dbReference type="Gene3D" id="3.40.50.150">
    <property type="entry name" value="Vaccinia Virus protein VP39"/>
    <property type="match status" value="1"/>
</dbReference>
<dbReference type="GO" id="GO:0039694">
    <property type="term" value="P:viral RNA genome replication"/>
    <property type="evidence" value="ECO:0007669"/>
    <property type="project" value="InterPro"/>
</dbReference>
<dbReference type="GO" id="GO:0046983">
    <property type="term" value="F:protein dimerization activity"/>
    <property type="evidence" value="ECO:0007669"/>
    <property type="project" value="InterPro"/>
</dbReference>
<dbReference type="InterPro" id="IPR002877">
    <property type="entry name" value="RNA_MeTrfase_FtsJ_dom"/>
</dbReference>
<dbReference type="CDD" id="cd12149">
    <property type="entry name" value="Flavi_E_C"/>
    <property type="match status" value="1"/>
</dbReference>
<evidence type="ECO:0000256" key="12">
    <source>
        <dbReference type="ARBA" id="ARBA00022525"/>
    </source>
</evidence>
<keyword evidence="10" id="KW-1168">Fusion of virus membrane with host membrane</keyword>
<evidence type="ECO:0000256" key="42">
    <source>
        <dbReference type="ARBA" id="ARBA00023042"/>
    </source>
</evidence>
<evidence type="ECO:0000256" key="17">
    <source>
        <dbReference type="ARBA" id="ARBA00022595"/>
    </source>
</evidence>
<evidence type="ECO:0000256" key="56">
    <source>
        <dbReference type="ARBA" id="ARBA00047984"/>
    </source>
</evidence>
<dbReference type="GO" id="GO:0019062">
    <property type="term" value="P:virion attachment to host cell"/>
    <property type="evidence" value="ECO:0007669"/>
    <property type="project" value="UniProtKB-KW"/>
</dbReference>
<dbReference type="PROSITE" id="PS51192">
    <property type="entry name" value="HELICASE_ATP_BIND_1"/>
    <property type="match status" value="1"/>
</dbReference>
<keyword evidence="28" id="KW-0378">Hydrolase</keyword>
<dbReference type="FunFam" id="3.40.50.150:FF:000105">
    <property type="entry name" value="Genome polyprotein"/>
    <property type="match status" value="1"/>
</dbReference>
<dbReference type="PROSITE" id="PS51194">
    <property type="entry name" value="HELICASE_CTER"/>
    <property type="match status" value="1"/>
</dbReference>
<feature type="transmembrane region" description="Helical" evidence="61">
    <location>
        <begin position="2373"/>
        <end position="2392"/>
    </location>
</feature>
<comment type="catalytic activity">
    <reaction evidence="56">
        <text>ATP + H2O = ADP + phosphate + H(+)</text>
        <dbReference type="Rhea" id="RHEA:13065"/>
        <dbReference type="ChEBI" id="CHEBI:15377"/>
        <dbReference type="ChEBI" id="CHEBI:15378"/>
        <dbReference type="ChEBI" id="CHEBI:30616"/>
        <dbReference type="ChEBI" id="CHEBI:43474"/>
        <dbReference type="ChEBI" id="CHEBI:456216"/>
        <dbReference type="EC" id="3.6.4.13"/>
    </reaction>
</comment>
<evidence type="ECO:0000256" key="47">
    <source>
        <dbReference type="ARBA" id="ARBA00023184"/>
    </source>
</evidence>
<evidence type="ECO:0000256" key="39">
    <source>
        <dbReference type="ARBA" id="ARBA00022953"/>
    </source>
</evidence>
<evidence type="ECO:0000256" key="20">
    <source>
        <dbReference type="ARBA" id="ARBA00022664"/>
    </source>
</evidence>
<feature type="active site" description="Charge relay system; for serine protease NS3 activity" evidence="57">
    <location>
        <position position="1635"/>
    </location>
</feature>
<feature type="transmembrane region" description="Helical" evidence="61">
    <location>
        <begin position="2168"/>
        <end position="2190"/>
    </location>
</feature>
<dbReference type="FunFam" id="3.30.70.2840:FF:000002">
    <property type="entry name" value="Genome polyprotein"/>
    <property type="match status" value="1"/>
</dbReference>
<protein>
    <recommendedName>
        <fullName evidence="8">Genome polyprotein</fullName>
    </recommendedName>
</protein>
<dbReference type="CDD" id="cd17931">
    <property type="entry name" value="DEXHc_viral_Ns3"/>
    <property type="match status" value="1"/>
</dbReference>
<dbReference type="FunFam" id="2.60.40.350:FF:000001">
    <property type="entry name" value="Envelope glycoprotein"/>
    <property type="match status" value="1"/>
</dbReference>
<dbReference type="FunFam" id="2.40.10.120:FF:000006">
    <property type="entry name" value="Genome polyprotein"/>
    <property type="match status" value="1"/>
</dbReference>
<dbReference type="Pfam" id="PF01003">
    <property type="entry name" value="Flavi_capsid"/>
    <property type="match status" value="1"/>
</dbReference>
<evidence type="ECO:0000256" key="55">
    <source>
        <dbReference type="ARBA" id="ARBA00047631"/>
    </source>
</evidence>
<feature type="domain" description="RdRp catalytic" evidence="62">
    <location>
        <begin position="3052"/>
        <end position="3204"/>
    </location>
</feature>
<dbReference type="FunFam" id="1.10.260.90:FF:000001">
    <property type="entry name" value="Genome polyprotein"/>
    <property type="match status" value="1"/>
</dbReference>
<evidence type="ECO:0000256" key="44">
    <source>
        <dbReference type="ARBA" id="ARBA00023136"/>
    </source>
</evidence>
<dbReference type="InterPro" id="IPR002535">
    <property type="entry name" value="Flavi_propep"/>
</dbReference>
<dbReference type="PROSITE" id="PS50507">
    <property type="entry name" value="RDRP_SSRNA_POS"/>
    <property type="match status" value="1"/>
</dbReference>
<keyword evidence="26 59" id="KW-0479">Metal-binding</keyword>
<dbReference type="Pfam" id="PF00948">
    <property type="entry name" value="Flavi_NS1"/>
    <property type="match status" value="1"/>
</dbReference>
<keyword evidence="20" id="KW-0507">mRNA processing</keyword>
<feature type="active site" description="Charge relay system; for serine protease NS3 activity" evidence="57">
    <location>
        <position position="1575"/>
    </location>
</feature>
<keyword evidence="45 58" id="KW-1015">Disulfide bond</keyword>
<evidence type="ECO:0000259" key="66">
    <source>
        <dbReference type="PROSITE" id="PS51528"/>
    </source>
</evidence>
<dbReference type="InterPro" id="IPR038688">
    <property type="entry name" value="Flavi_propep_sf"/>
</dbReference>
<evidence type="ECO:0000256" key="24">
    <source>
        <dbReference type="ARBA" id="ARBA00022692"/>
    </source>
</evidence>
<evidence type="ECO:0000256" key="2">
    <source>
        <dbReference type="ARBA" id="ARBA00004147"/>
    </source>
</evidence>
<dbReference type="InterPro" id="IPR046811">
    <property type="entry name" value="Flavi_NS5_thumb"/>
</dbReference>
<feature type="transmembrane region" description="Helical" evidence="61">
    <location>
        <begin position="1306"/>
        <end position="1324"/>
    </location>
</feature>
<dbReference type="InterPro" id="IPR000336">
    <property type="entry name" value="Flavivir/Alphavir_Ig-like_sf"/>
</dbReference>
<dbReference type="Pfam" id="PF21659">
    <property type="entry name" value="Flavi_E_stem"/>
    <property type="match status" value="1"/>
</dbReference>
<dbReference type="PIRSF" id="PIRSF003817">
    <property type="entry name" value="Gen_Poly_FLV"/>
    <property type="match status" value="1"/>
</dbReference>
<dbReference type="Gene3D" id="1.10.10.930">
    <property type="match status" value="1"/>
</dbReference>
<dbReference type="InterPro" id="IPR014412">
    <property type="entry name" value="Gen_Poly_FLV"/>
</dbReference>
<evidence type="ECO:0000256" key="6">
    <source>
        <dbReference type="ARBA" id="ARBA00004461"/>
    </source>
</evidence>
<evidence type="ECO:0000256" key="25">
    <source>
        <dbReference type="ARBA" id="ARBA00022695"/>
    </source>
</evidence>
<dbReference type="GO" id="GO:0005524">
    <property type="term" value="F:ATP binding"/>
    <property type="evidence" value="ECO:0007669"/>
    <property type="project" value="UniProtKB-KW"/>
</dbReference>
<dbReference type="InterPro" id="IPR001528">
    <property type="entry name" value="Flavi_NS4B"/>
</dbReference>
<evidence type="ECO:0000256" key="23">
    <source>
        <dbReference type="ARBA" id="ARBA00022691"/>
    </source>
</evidence>
<dbReference type="SUPFAM" id="SSF53335">
    <property type="entry name" value="S-adenosyl-L-methionine-dependent methyltransferases"/>
    <property type="match status" value="1"/>
</dbReference>
<feature type="domain" description="Peptidase S7" evidence="66">
    <location>
        <begin position="1500"/>
        <end position="1678"/>
    </location>
</feature>
<dbReference type="Pfam" id="PF01005">
    <property type="entry name" value="Flavi_NS2A"/>
    <property type="match status" value="1"/>
</dbReference>
<keyword evidence="19" id="KW-1090">Inhibition of host innate immune response by virus</keyword>
<dbReference type="GO" id="GO:0004482">
    <property type="term" value="F:mRNA 5'-cap (guanine-N7-)-methyltransferase activity"/>
    <property type="evidence" value="ECO:0007669"/>
    <property type="project" value="InterPro"/>
</dbReference>
<dbReference type="SUPFAM" id="SSF101257">
    <property type="entry name" value="Flavivirus capsid protein C"/>
    <property type="match status" value="1"/>
</dbReference>
<feature type="transmembrane region" description="Helical" evidence="61">
    <location>
        <begin position="2222"/>
        <end position="2238"/>
    </location>
</feature>
<evidence type="ECO:0000256" key="40">
    <source>
        <dbReference type="ARBA" id="ARBA00022989"/>
    </source>
</evidence>
<keyword evidence="27" id="KW-0547">Nucleotide-binding</keyword>
<feature type="binding site" evidence="59">
    <location>
        <position position="2962"/>
    </location>
    <ligand>
        <name>Zn(2+)</name>
        <dbReference type="ChEBI" id="CHEBI:29105"/>
        <label>1</label>
    </ligand>
</feature>
<dbReference type="Gene3D" id="1.20.1280.260">
    <property type="match status" value="1"/>
</dbReference>
<keyword evidence="36" id="KW-1043">Host membrane</keyword>
<keyword evidence="16" id="KW-0945">Host-virus interaction</keyword>
<dbReference type="Gene3D" id="3.30.70.2840">
    <property type="entry name" value="Flavivirus RNA-directed RNA polymerase, thumb domain"/>
    <property type="match status" value="3"/>
</dbReference>
<dbReference type="GO" id="GO:0005198">
    <property type="term" value="F:structural molecule activity"/>
    <property type="evidence" value="ECO:0007669"/>
    <property type="project" value="InterPro"/>
</dbReference>
<evidence type="ECO:0000259" key="64">
    <source>
        <dbReference type="PROSITE" id="PS51194"/>
    </source>
</evidence>
<dbReference type="CDD" id="cd20761">
    <property type="entry name" value="capping_2-OMTase_Flaviviridae"/>
    <property type="match status" value="1"/>
</dbReference>
<dbReference type="InterPro" id="IPR007094">
    <property type="entry name" value="RNA-dir_pol_PSvirus"/>
</dbReference>
<dbReference type="InterPro" id="IPR027287">
    <property type="entry name" value="Flavi_E_Ig-like"/>
</dbReference>
<feature type="transmembrane region" description="Helical" evidence="61">
    <location>
        <begin position="2440"/>
        <end position="2459"/>
    </location>
</feature>
<keyword evidence="40 61" id="KW-1133">Transmembrane helix</keyword>
<keyword evidence="50" id="KW-0899">Viral immunoevasion</keyword>
<keyword evidence="9" id="KW-0696">RNA-directed RNA polymerase</keyword>
<evidence type="ECO:0000259" key="62">
    <source>
        <dbReference type="PROSITE" id="PS50507"/>
    </source>
</evidence>
<feature type="transmembrane region" description="Helical" evidence="61">
    <location>
        <begin position="1141"/>
        <end position="1161"/>
    </location>
</feature>
<dbReference type="Pfam" id="PF07652">
    <property type="entry name" value="Flavi_DEAD"/>
    <property type="match status" value="1"/>
</dbReference>
<dbReference type="Gene3D" id="2.60.40.350">
    <property type="match status" value="1"/>
</dbReference>
<dbReference type="SUPFAM" id="SSF56983">
    <property type="entry name" value="Viral glycoprotein, central and dimerisation domains"/>
    <property type="match status" value="1"/>
</dbReference>
<feature type="transmembrane region" description="Helical" evidence="61">
    <location>
        <begin position="2197"/>
        <end position="2216"/>
    </location>
</feature>
<keyword evidence="48" id="KW-1035">Host cytoplasm</keyword>
<dbReference type="PROSITE" id="PS51591">
    <property type="entry name" value="RNA_CAP01_NS5_MT"/>
    <property type="match status" value="1"/>
</dbReference>
<proteinExistence type="predicted"/>
<dbReference type="InterPro" id="IPR001157">
    <property type="entry name" value="Flavi_NS1"/>
</dbReference>
<evidence type="ECO:0000256" key="14">
    <source>
        <dbReference type="ARBA" id="ARBA00022561"/>
    </source>
</evidence>
<evidence type="ECO:0000256" key="48">
    <source>
        <dbReference type="ARBA" id="ARBA00023200"/>
    </source>
</evidence>
<keyword evidence="11" id="KW-1170">Fusion of virus membrane with host endosomal membrane</keyword>
<dbReference type="Pfam" id="PF00949">
    <property type="entry name" value="Peptidase_S7"/>
    <property type="match status" value="1"/>
</dbReference>
<evidence type="ECO:0000256" key="13">
    <source>
        <dbReference type="ARBA" id="ARBA00022553"/>
    </source>
</evidence>
<dbReference type="FunFam" id="1.20.1280.260:FF:000001">
    <property type="entry name" value="Envelope glycoprotein"/>
    <property type="match status" value="1"/>
</dbReference>
<evidence type="ECO:0000256" key="53">
    <source>
        <dbReference type="ARBA" id="ARBA00024468"/>
    </source>
</evidence>
<dbReference type="GO" id="GO:0039520">
    <property type="term" value="P:symbiont-mediated activation of host autophagy"/>
    <property type="evidence" value="ECO:0007669"/>
    <property type="project" value="UniProtKB-KW"/>
</dbReference>
<dbReference type="GO" id="GO:0003968">
    <property type="term" value="F:RNA-directed RNA polymerase activity"/>
    <property type="evidence" value="ECO:0007669"/>
    <property type="project" value="UniProtKB-KW"/>
</dbReference>
<keyword evidence="42" id="KW-0506">mRNA capping</keyword>
<evidence type="ECO:0000256" key="58">
    <source>
        <dbReference type="PIRSR" id="PIRSR003817-3"/>
    </source>
</evidence>
<comment type="function">
    <text evidence="54">May play a role in virus budding. Exerts cytotoxic effects by activating a mitochondrial apoptotic pathway through M ectodomain. May display a viroporin activity.</text>
</comment>
<keyword evidence="31" id="KW-0720">Serine protease</keyword>
<feature type="active site" description="Charge relay system; for serine protease NS3 activity" evidence="57">
    <location>
        <position position="1551"/>
    </location>
</feature>
<dbReference type="SUPFAM" id="SSF50494">
    <property type="entry name" value="Trypsin-like serine proteases"/>
    <property type="match status" value="1"/>
</dbReference>
<evidence type="ECO:0000256" key="31">
    <source>
        <dbReference type="ARBA" id="ARBA00022825"/>
    </source>
</evidence>
<evidence type="ECO:0000256" key="7">
    <source>
        <dbReference type="ARBA" id="ARBA00004613"/>
    </source>
</evidence>
<dbReference type="GO" id="GO:0003725">
    <property type="term" value="F:double-stranded RNA binding"/>
    <property type="evidence" value="ECO:0007669"/>
    <property type="project" value="InterPro"/>
</dbReference>
<dbReference type="InterPro" id="IPR013756">
    <property type="entry name" value="GlyE_cen_dom_subdom2"/>
</dbReference>
<comment type="catalytic activity">
    <reaction evidence="55">
        <text>a ribonucleoside 5'-triphosphate + H2O = a ribonucleoside 5'-diphosphate + phosphate + H(+)</text>
        <dbReference type="Rhea" id="RHEA:23680"/>
        <dbReference type="ChEBI" id="CHEBI:15377"/>
        <dbReference type="ChEBI" id="CHEBI:15378"/>
        <dbReference type="ChEBI" id="CHEBI:43474"/>
        <dbReference type="ChEBI" id="CHEBI:57930"/>
        <dbReference type="ChEBI" id="CHEBI:61557"/>
        <dbReference type="EC" id="3.6.1.15"/>
    </reaction>
</comment>
<feature type="transmembrane region" description="Helical" evidence="61">
    <location>
        <begin position="110"/>
        <end position="133"/>
    </location>
</feature>
<dbReference type="InterPro" id="IPR000208">
    <property type="entry name" value="Flavi_RdRp_fingers/palm"/>
</dbReference>
<dbReference type="CDD" id="cd23204">
    <property type="entry name" value="Flavivirus_RdRp"/>
    <property type="match status" value="1"/>
</dbReference>
<dbReference type="Pfam" id="PF01350">
    <property type="entry name" value="Flavi_NS4A"/>
    <property type="match status" value="1"/>
</dbReference>
<dbReference type="InterPro" id="IPR000404">
    <property type="entry name" value="Flavi_NS4A"/>
</dbReference>
<dbReference type="PROSITE" id="PS51527">
    <property type="entry name" value="FLAVIVIRUS_NS2B"/>
    <property type="match status" value="1"/>
</dbReference>
<evidence type="ECO:0000256" key="46">
    <source>
        <dbReference type="ARBA" id="ARBA00023180"/>
    </source>
</evidence>
<dbReference type="CDD" id="cd17038">
    <property type="entry name" value="Flavi_M"/>
    <property type="match status" value="1"/>
</dbReference>
<evidence type="ECO:0000256" key="49">
    <source>
        <dbReference type="ARBA" id="ARBA00023258"/>
    </source>
</evidence>
<dbReference type="GO" id="GO:0039564">
    <property type="term" value="P:symbiont-mediated suppression of host JAK-STAT cascade via inhibition of STAT2 activity"/>
    <property type="evidence" value="ECO:0007669"/>
    <property type="project" value="UniProtKB-KW"/>
</dbReference>
<keyword evidence="30" id="KW-0347">Helicase</keyword>
<dbReference type="InterPro" id="IPR027417">
    <property type="entry name" value="P-loop_NTPase"/>
</dbReference>
<keyword evidence="41" id="KW-0007">Acetylation</keyword>
<keyword evidence="13" id="KW-0597">Phosphoprotein</keyword>
<evidence type="ECO:0000313" key="69">
    <source>
        <dbReference type="Proteomes" id="UP000101677"/>
    </source>
</evidence>
<evidence type="ECO:0000256" key="32">
    <source>
        <dbReference type="ARBA" id="ARBA00022830"/>
    </source>
</evidence>
<dbReference type="EMBL" id="KF917536">
    <property type="protein sequence ID" value="AIU94740.1"/>
    <property type="molecule type" value="Genomic_RNA"/>
</dbReference>
<keyword evidence="47" id="KW-1038">Host endoplasmic reticulum</keyword>
<dbReference type="Gene3D" id="2.40.10.120">
    <property type="match status" value="2"/>
</dbReference>
<dbReference type="InterPro" id="IPR001850">
    <property type="entry name" value="Flavi_NS3_S7"/>
</dbReference>
<dbReference type="CDD" id="cd18806">
    <property type="entry name" value="SF2_C_viral"/>
    <property type="match status" value="1"/>
</dbReference>
<reference evidence="68 69" key="1">
    <citation type="journal article" date="2015" name="PLoS ONE">
        <title>New insights into flavivirus evolution, taxonomy and biogeographic history, extended by analysis of canonical and alternative coding sequences.</title>
        <authorList>
            <person name="Moureau G."/>
            <person name="Cook S."/>
            <person name="Lemey P."/>
            <person name="Nougairede A."/>
            <person name="Forrester N.L."/>
            <person name="Khasnatinov M."/>
            <person name="Charrel R.N."/>
            <person name="Firth A.E."/>
            <person name="Gould E.A."/>
            <person name="de Lamballerie X."/>
        </authorList>
    </citation>
    <scope>NUCLEOTIDE SEQUENCE [LARGE SCALE GENOMIC DNA]</scope>
    <source>
        <strain evidence="68">BeAn 3276000</strain>
    </source>
</reference>
<keyword evidence="44 61" id="KW-0472">Membrane</keyword>
<keyword evidence="17" id="KW-1162">Viral penetration into host cytoplasm</keyword>
<organism evidence="68 69">
    <name type="scientific">Cacipacore virus</name>
    <dbReference type="NCBI Taxonomy" id="64305"/>
    <lineage>
        <taxon>Viruses</taxon>
        <taxon>Riboviria</taxon>
        <taxon>Orthornavirae</taxon>
        <taxon>Kitrinoviricota</taxon>
        <taxon>Flasuviricetes</taxon>
        <taxon>Amarillovirales</taxon>
        <taxon>Flaviviridae</taxon>
        <taxon>Orthoflavivirus</taxon>
        <taxon>Orthoflavivirus cacipacoreense</taxon>
    </lineage>
</organism>
<dbReference type="Pfam" id="PF20483">
    <property type="entry name" value="Flavi_NS5_thumb"/>
    <property type="match status" value="1"/>
</dbReference>
<dbReference type="SUPFAM" id="SSF56672">
    <property type="entry name" value="DNA/RNA polymerases"/>
    <property type="match status" value="1"/>
</dbReference>
<feature type="domain" description="Flavivirus NS2B" evidence="65">
    <location>
        <begin position="1369"/>
        <end position="1500"/>
    </location>
</feature>
<comment type="subcellular location">
    <subcellularLocation>
        <location evidence="5">Host cytoplasm</location>
        <location evidence="5">Host perinuclear region</location>
    </subcellularLocation>
    <subcellularLocation>
        <location evidence="3">Host endoplasmic reticulum membrane</location>
        <topology evidence="3">Multi-pass membrane protein</topology>
    </subcellularLocation>
    <subcellularLocation>
        <location evidence="6">Host endoplasmic reticulum membrane</location>
        <topology evidence="6">Peripheral membrane protein</topology>
        <orientation evidence="6">Cytoplasmic side</orientation>
    </subcellularLocation>
    <subcellularLocation>
        <location evidence="52">Host endoplasmic reticulum membrane</location>
        <topology evidence="52">Peripheral membrane protein</topology>
        <orientation evidence="52">Lumenal side</orientation>
    </subcellularLocation>
    <subcellularLocation>
        <location evidence="2">Host nucleus</location>
    </subcellularLocation>
    <subcellularLocation>
        <location evidence="7">Secreted</location>
    </subcellularLocation>
    <subcellularLocation>
        <location evidence="4">Virion membrane</location>
        <topology evidence="4">Multi-pass membrane protein</topology>
    </subcellularLocation>
</comment>
<feature type="transmembrane region" description="Helical" evidence="61">
    <location>
        <begin position="741"/>
        <end position="762"/>
    </location>
</feature>
<evidence type="ECO:0000256" key="8">
    <source>
        <dbReference type="ARBA" id="ARBA00020107"/>
    </source>
</evidence>
<dbReference type="Pfam" id="PF01004">
    <property type="entry name" value="Flavi_M"/>
    <property type="match status" value="1"/>
</dbReference>
<dbReference type="SUPFAM" id="SSF81296">
    <property type="entry name" value="E set domains"/>
    <property type="match status" value="1"/>
</dbReference>
<dbReference type="GO" id="GO:0003724">
    <property type="term" value="F:RNA helicase activity"/>
    <property type="evidence" value="ECO:0007669"/>
    <property type="project" value="UniProtKB-EC"/>
</dbReference>
<keyword evidence="32" id="KW-1114">Inhibition of host interferon signaling pathway by virus</keyword>
<dbReference type="GO" id="GO:0044220">
    <property type="term" value="C:host cell perinuclear region of cytoplasm"/>
    <property type="evidence" value="ECO:0007669"/>
    <property type="project" value="UniProtKB-SubCell"/>
</dbReference>
<dbReference type="InterPro" id="IPR047530">
    <property type="entry name" value="Flavi_RdRp"/>
</dbReference>
<dbReference type="KEGG" id="vg:23698136"/>
<keyword evidence="29" id="KW-1161">Viral attachment to host cell</keyword>
<evidence type="ECO:0000256" key="5">
    <source>
        <dbReference type="ARBA" id="ARBA00004407"/>
    </source>
</evidence>
<dbReference type="Pfam" id="PF02832">
    <property type="entry name" value="Flavi_glycop_C"/>
    <property type="match status" value="1"/>
</dbReference>
<feature type="binding site" evidence="59">
    <location>
        <position position="2974"/>
    </location>
    <ligand>
        <name>Zn(2+)</name>
        <dbReference type="ChEBI" id="CHEBI:29105"/>
        <label>1</label>
    </ligand>
</feature>
<dbReference type="GO" id="GO:0017111">
    <property type="term" value="F:ribonucleoside triphosphate phosphatase activity"/>
    <property type="evidence" value="ECO:0007669"/>
    <property type="project" value="UniProtKB-EC"/>
</dbReference>
<evidence type="ECO:0000256" key="59">
    <source>
        <dbReference type="PIRSR" id="PIRSR003817-4"/>
    </source>
</evidence>
<dbReference type="InterPro" id="IPR037172">
    <property type="entry name" value="Flavi_capsidC_sf"/>
</dbReference>
<dbReference type="GO" id="GO:0046718">
    <property type="term" value="P:symbiont entry into host cell"/>
    <property type="evidence" value="ECO:0007669"/>
    <property type="project" value="UniProtKB-KW"/>
</dbReference>
<name>A0A0C4PNF2_9FLAV</name>
<feature type="disulfide bond" evidence="58">
    <location>
        <begin position="380"/>
        <end position="409"/>
    </location>
</feature>
<evidence type="ECO:0000256" key="45">
    <source>
        <dbReference type="ARBA" id="ARBA00023157"/>
    </source>
</evidence>
<feature type="binding site" evidence="59">
    <location>
        <position position="2966"/>
    </location>
    <ligand>
        <name>Zn(2+)</name>
        <dbReference type="ChEBI" id="CHEBI:29105"/>
        <label>1</label>
    </ligand>
</feature>
<feature type="transmembrane region" description="Helical" evidence="61">
    <location>
        <begin position="1396"/>
        <end position="1414"/>
    </location>
</feature>
<evidence type="ECO:0000256" key="10">
    <source>
        <dbReference type="ARBA" id="ARBA00022506"/>
    </source>
</evidence>
<feature type="disulfide bond" evidence="58">
    <location>
        <begin position="348"/>
        <end position="404"/>
    </location>
</feature>
<feature type="transmembrane region" description="Helical" evidence="61">
    <location>
        <begin position="2250"/>
        <end position="2267"/>
    </location>
</feature>
<feature type="binding site" evidence="59">
    <location>
        <position position="2971"/>
    </location>
    <ligand>
        <name>Zn(2+)</name>
        <dbReference type="ChEBI" id="CHEBI:29105"/>
        <label>1</label>
    </ligand>
</feature>
<keyword evidence="39" id="KW-0693">Viral RNA replication</keyword>
<dbReference type="GO" id="GO:0006508">
    <property type="term" value="P:proteolysis"/>
    <property type="evidence" value="ECO:0007669"/>
    <property type="project" value="UniProtKB-KW"/>
</dbReference>
<evidence type="ECO:0000256" key="36">
    <source>
        <dbReference type="ARBA" id="ARBA00022870"/>
    </source>
</evidence>
<keyword evidence="22" id="KW-0808">Transferase</keyword>
<dbReference type="Gene3D" id="1.10.260.90">
    <property type="match status" value="1"/>
</dbReference>
<dbReference type="Gene3D" id="3.40.50.300">
    <property type="entry name" value="P-loop containing nucleotide triphosphate hydrolases"/>
    <property type="match status" value="2"/>
</dbReference>
<dbReference type="InterPro" id="IPR029063">
    <property type="entry name" value="SAM-dependent_MTases_sf"/>
</dbReference>
<evidence type="ECO:0000256" key="28">
    <source>
        <dbReference type="ARBA" id="ARBA00022801"/>
    </source>
</evidence>
<evidence type="ECO:0000256" key="29">
    <source>
        <dbReference type="ARBA" id="ARBA00022804"/>
    </source>
</evidence>
<dbReference type="InterPro" id="IPR043502">
    <property type="entry name" value="DNA/RNA_pol_sf"/>
</dbReference>
<dbReference type="SMART" id="SM00487">
    <property type="entry name" value="DEXDc"/>
    <property type="match status" value="1"/>
</dbReference>
<keyword evidence="43" id="KW-1072">Activation of host autophagy by virus</keyword>
<keyword evidence="35" id="KW-0946">Virion</keyword>
<keyword evidence="25" id="KW-0548">Nucleotidyltransferase</keyword>
<evidence type="ECO:0000256" key="18">
    <source>
        <dbReference type="ARBA" id="ARBA00022603"/>
    </source>
</evidence>
<keyword evidence="49" id="KW-0922">Interferon antiviral system evasion</keyword>
<evidence type="ECO:0000259" key="67">
    <source>
        <dbReference type="PROSITE" id="PS51591"/>
    </source>
</evidence>
<feature type="transmembrane region" description="Helical" evidence="61">
    <location>
        <begin position="769"/>
        <end position="789"/>
    </location>
</feature>
<evidence type="ECO:0000256" key="19">
    <source>
        <dbReference type="ARBA" id="ARBA00022632"/>
    </source>
</evidence>
<dbReference type="InterPro" id="IPR013755">
    <property type="entry name" value="Flav_gly_cen_dom_subdom1"/>
</dbReference>
<dbReference type="GO" id="GO:0019028">
    <property type="term" value="C:viral capsid"/>
    <property type="evidence" value="ECO:0007669"/>
    <property type="project" value="UniProtKB-KW"/>
</dbReference>
<keyword evidence="51" id="KW-1160">Virus entry into host cell</keyword>
<dbReference type="InterPro" id="IPR011998">
    <property type="entry name" value="Flavi_Glycoprot_E_cen/dimer"/>
</dbReference>
<feature type="transmembrane region" description="Helical" evidence="61">
    <location>
        <begin position="1471"/>
        <end position="1492"/>
    </location>
</feature>
<feature type="transmembrane region" description="Helical" evidence="61">
    <location>
        <begin position="1372"/>
        <end position="1390"/>
    </location>
</feature>
<dbReference type="GO" id="GO:0052170">
    <property type="term" value="P:symbiont-mediated suppression of host innate immune response"/>
    <property type="evidence" value="ECO:0007669"/>
    <property type="project" value="UniProtKB-KW"/>
</dbReference>
<evidence type="ECO:0000256" key="22">
    <source>
        <dbReference type="ARBA" id="ARBA00022679"/>
    </source>
</evidence>
<evidence type="ECO:0000256" key="54">
    <source>
        <dbReference type="ARBA" id="ARBA00035609"/>
    </source>
</evidence>
<dbReference type="FunFam" id="3.40.50.300:FF:000763">
    <property type="entry name" value="Genome polyprotein"/>
    <property type="match status" value="1"/>
</dbReference>
<feature type="transmembrane region" description="Helical" evidence="61">
    <location>
        <begin position="274"/>
        <end position="295"/>
    </location>
</feature>
<evidence type="ECO:0000256" key="26">
    <source>
        <dbReference type="ARBA" id="ARBA00022723"/>
    </source>
</evidence>
<evidence type="ECO:0000256" key="4">
    <source>
        <dbReference type="ARBA" id="ARBA00004385"/>
    </source>
</evidence>
<evidence type="ECO:0000256" key="30">
    <source>
        <dbReference type="ARBA" id="ARBA00022806"/>
    </source>
</evidence>
<dbReference type="GO" id="GO:0055036">
    <property type="term" value="C:virion membrane"/>
    <property type="evidence" value="ECO:0007669"/>
    <property type="project" value="UniProtKB-SubCell"/>
</dbReference>
<accession>A0A0C4PNF2</accession>
<evidence type="ECO:0000256" key="27">
    <source>
        <dbReference type="ARBA" id="ARBA00022741"/>
    </source>
</evidence>
<feature type="binding site" evidence="59">
    <location>
        <position position="3239"/>
    </location>
    <ligand>
        <name>Zn(2+)</name>
        <dbReference type="ChEBI" id="CHEBI:29105"/>
        <label>2</label>
    </ligand>
</feature>
<dbReference type="SMART" id="SM00490">
    <property type="entry name" value="HELICc"/>
    <property type="match status" value="1"/>
</dbReference>
<evidence type="ECO:0000256" key="52">
    <source>
        <dbReference type="ARBA" id="ARBA00023443"/>
    </source>
</evidence>
<dbReference type="Gene3D" id="3.30.67.10">
    <property type="entry name" value="Viral Envelope Glycoprotein, domain 2"/>
    <property type="match status" value="1"/>
</dbReference>
<dbReference type="InterPro" id="IPR038055">
    <property type="entry name" value="Glycoprot_E_dimer_dom"/>
</dbReference>
<evidence type="ECO:0000259" key="65">
    <source>
        <dbReference type="PROSITE" id="PS51527"/>
    </source>
</evidence>
<feature type="domain" description="Helicase ATP-binding" evidence="63">
    <location>
        <begin position="1681"/>
        <end position="1837"/>
    </location>
</feature>